<dbReference type="AlphaFoldDB" id="A0ABD2YAJ7"/>
<dbReference type="Pfam" id="PF00685">
    <property type="entry name" value="Sulfotransfer_1"/>
    <property type="match status" value="1"/>
</dbReference>
<proteinExistence type="inferred from homology"/>
<accession>A0ABD2YAJ7</accession>
<comment type="caution">
    <text evidence="5">The sequence shown here is derived from an EMBL/GenBank/DDBJ whole genome shotgun (WGS) entry which is preliminary data.</text>
</comment>
<dbReference type="SUPFAM" id="SSF52540">
    <property type="entry name" value="P-loop containing nucleoside triphosphate hydrolases"/>
    <property type="match status" value="1"/>
</dbReference>
<evidence type="ECO:0000256" key="3">
    <source>
        <dbReference type="RuleBase" id="RU361155"/>
    </source>
</evidence>
<evidence type="ECO:0000313" key="6">
    <source>
        <dbReference type="Proteomes" id="UP001630127"/>
    </source>
</evidence>
<name>A0ABD2YAJ7_9GENT</name>
<keyword evidence="2 3" id="KW-0808">Transferase</keyword>
<dbReference type="InterPro" id="IPR027417">
    <property type="entry name" value="P-loop_NTPase"/>
</dbReference>
<dbReference type="EC" id="2.8.2.-" evidence="3"/>
<sequence>MSDLSATAEDDCSKEQVLKLPRVECLSSSTQLYRYQGFWYPLGILKTLISLQQNFKAKHTDIFLCASLKAGFTWLKALAFAIETRTRFDGDDSLATNPLLKKAPHDLIPFLEFDLPNNAKSRDPQLRLLATHLPYTSLPESIISLGCKIIYICREPKDNFVSYWNFFQRIMVNKMNSSSFDNEFRLFCEGKSIRGPYWDHVLEFWSASTEKPETVLFLKYEEVKENTLFWVRKMAEFIGKPFSEKEEIEKVPQRIVELCSFENLSNLEVNKKGKHLSIRSSVEIENSAFFRKGIIGDWKNHISAEMKEAMDQITEEKLLGSSLVFGSTT</sequence>
<feature type="domain" description="Sulfotransferase" evidence="4">
    <location>
        <begin position="60"/>
        <end position="319"/>
    </location>
</feature>
<evidence type="ECO:0000256" key="1">
    <source>
        <dbReference type="ARBA" id="ARBA00005771"/>
    </source>
</evidence>
<dbReference type="GO" id="GO:0016740">
    <property type="term" value="F:transferase activity"/>
    <property type="evidence" value="ECO:0007669"/>
    <property type="project" value="UniProtKB-KW"/>
</dbReference>
<organism evidence="5 6">
    <name type="scientific">Cinchona calisaya</name>
    <dbReference type="NCBI Taxonomy" id="153742"/>
    <lineage>
        <taxon>Eukaryota</taxon>
        <taxon>Viridiplantae</taxon>
        <taxon>Streptophyta</taxon>
        <taxon>Embryophyta</taxon>
        <taxon>Tracheophyta</taxon>
        <taxon>Spermatophyta</taxon>
        <taxon>Magnoliopsida</taxon>
        <taxon>eudicotyledons</taxon>
        <taxon>Gunneridae</taxon>
        <taxon>Pentapetalae</taxon>
        <taxon>asterids</taxon>
        <taxon>lamiids</taxon>
        <taxon>Gentianales</taxon>
        <taxon>Rubiaceae</taxon>
        <taxon>Cinchonoideae</taxon>
        <taxon>Cinchoneae</taxon>
        <taxon>Cinchona</taxon>
    </lineage>
</organism>
<dbReference type="PANTHER" id="PTHR11783">
    <property type="entry name" value="SULFOTRANSFERASE SULT"/>
    <property type="match status" value="1"/>
</dbReference>
<dbReference type="Proteomes" id="UP001630127">
    <property type="component" value="Unassembled WGS sequence"/>
</dbReference>
<dbReference type="InterPro" id="IPR000863">
    <property type="entry name" value="Sulfotransferase_dom"/>
</dbReference>
<reference evidence="5 6" key="1">
    <citation type="submission" date="2024-11" db="EMBL/GenBank/DDBJ databases">
        <title>A near-complete genome assembly of Cinchona calisaya.</title>
        <authorList>
            <person name="Lian D.C."/>
            <person name="Zhao X.W."/>
            <person name="Wei L."/>
        </authorList>
    </citation>
    <scope>NUCLEOTIDE SEQUENCE [LARGE SCALE GENOMIC DNA]</scope>
    <source>
        <tissue evidence="5">Nenye</tissue>
    </source>
</reference>
<keyword evidence="6" id="KW-1185">Reference proteome</keyword>
<evidence type="ECO:0000259" key="4">
    <source>
        <dbReference type="Pfam" id="PF00685"/>
    </source>
</evidence>
<evidence type="ECO:0000256" key="2">
    <source>
        <dbReference type="ARBA" id="ARBA00022679"/>
    </source>
</evidence>
<evidence type="ECO:0000313" key="5">
    <source>
        <dbReference type="EMBL" id="KAL3504479.1"/>
    </source>
</evidence>
<dbReference type="Gene3D" id="3.40.50.300">
    <property type="entry name" value="P-loop containing nucleotide triphosphate hydrolases"/>
    <property type="match status" value="1"/>
</dbReference>
<gene>
    <name evidence="5" type="ORF">ACH5RR_034320</name>
</gene>
<comment type="similarity">
    <text evidence="1 3">Belongs to the sulfotransferase 1 family.</text>
</comment>
<dbReference type="EMBL" id="JBJUIK010000014">
    <property type="protein sequence ID" value="KAL3504479.1"/>
    <property type="molecule type" value="Genomic_DNA"/>
</dbReference>
<protein>
    <recommendedName>
        <fullName evidence="3">Sulfotransferase</fullName>
        <ecNumber evidence="3">2.8.2.-</ecNumber>
    </recommendedName>
</protein>